<dbReference type="EMBL" id="JANSHE010000635">
    <property type="protein sequence ID" value="KAJ3008528.1"/>
    <property type="molecule type" value="Genomic_DNA"/>
</dbReference>
<keyword evidence="2" id="KW-1185">Reference proteome</keyword>
<comment type="caution">
    <text evidence="1">The sequence shown here is derived from an EMBL/GenBank/DDBJ whole genome shotgun (WGS) entry which is preliminary data.</text>
</comment>
<proteinExistence type="predicted"/>
<reference evidence="1" key="1">
    <citation type="submission" date="2022-08" db="EMBL/GenBank/DDBJ databases">
        <title>Genome Sequence of Pycnoporus sanguineus.</title>
        <authorList>
            <person name="Buettner E."/>
        </authorList>
    </citation>
    <scope>NUCLEOTIDE SEQUENCE</scope>
    <source>
        <strain evidence="1">CG-C14</strain>
    </source>
</reference>
<sequence>MSIITCNCAIVPAVWPCGLGRADTSPFDLQVEESWRYVPETFKGICDWATVAKEDDTDQTSFSHRHLVYQPSALPEDKRDTTFYVTVILQGFLGEFNISVLGNWKRRDRNPASAIQFLTLESGGVNDAFTAQLRALDNIRALISAKVGADTSHAELELGKITLQRRVFTREDTRESLLSSGTSTTSSVLGARRANGENVEIAHTALRCGDFVEVSAYADIQVTRRNRRIRTTVHFAMREVVRLWSVDDWKQHFTRTDLSAKGEFTGHLKVHEMPSGFCIGGSRDEDLVMEA</sequence>
<gene>
    <name evidence="1" type="ORF">NUW54_g3119</name>
</gene>
<evidence type="ECO:0000313" key="2">
    <source>
        <dbReference type="Proteomes" id="UP001144978"/>
    </source>
</evidence>
<name>A0ACC1Q486_9APHY</name>
<protein>
    <submittedName>
        <fullName evidence="1">Uncharacterized protein</fullName>
    </submittedName>
</protein>
<evidence type="ECO:0000313" key="1">
    <source>
        <dbReference type="EMBL" id="KAJ3008528.1"/>
    </source>
</evidence>
<accession>A0ACC1Q486</accession>
<dbReference type="Proteomes" id="UP001144978">
    <property type="component" value="Unassembled WGS sequence"/>
</dbReference>
<organism evidence="1 2">
    <name type="scientific">Trametes sanguinea</name>
    <dbReference type="NCBI Taxonomy" id="158606"/>
    <lineage>
        <taxon>Eukaryota</taxon>
        <taxon>Fungi</taxon>
        <taxon>Dikarya</taxon>
        <taxon>Basidiomycota</taxon>
        <taxon>Agaricomycotina</taxon>
        <taxon>Agaricomycetes</taxon>
        <taxon>Polyporales</taxon>
        <taxon>Polyporaceae</taxon>
        <taxon>Trametes</taxon>
    </lineage>
</organism>